<keyword evidence="4" id="KW-0788">Thiol protease</keyword>
<dbReference type="OrthoDB" id="5065855at2759"/>
<evidence type="ECO:0000313" key="7">
    <source>
        <dbReference type="Proteomes" id="UP000789706"/>
    </source>
</evidence>
<keyword evidence="3" id="KW-0378">Hydrolase</keyword>
<evidence type="ECO:0000256" key="3">
    <source>
        <dbReference type="ARBA" id="ARBA00022801"/>
    </source>
</evidence>
<dbReference type="SUPFAM" id="SSF54001">
    <property type="entry name" value="Cysteine proteinases"/>
    <property type="match status" value="1"/>
</dbReference>
<reference evidence="6" key="1">
    <citation type="submission" date="2021-06" db="EMBL/GenBank/DDBJ databases">
        <authorList>
            <person name="Kallberg Y."/>
            <person name="Tangrot J."/>
            <person name="Rosling A."/>
        </authorList>
    </citation>
    <scope>NUCLEOTIDE SEQUENCE</scope>
    <source>
        <strain evidence="6">AZ414A</strain>
    </source>
</reference>
<sequence length="199" mass="23173">MVYLTYYDADIDEEAVAFYDDGRWLNDKYKSNIPIFSPPELKTASIIFLVVNNNSDVSLVGGGTHWSLLVYVREMNVFFQYDSYKSMNKSKAKYVAKTIFGLDKIDIIETNAPQQMNECGVFVLSFVEYLYRKLIKYQEKQVKEQAEKQVEEKARRRTYPKELFEIDSGEIPKGFVMRKKCKDIISGLKKNYDASKAKK</sequence>
<keyword evidence="7" id="KW-1185">Reference proteome</keyword>
<dbReference type="PANTHER" id="PTHR46468">
    <property type="entry name" value="SENTRIN-SPECIFIC PROTEASE 8"/>
    <property type="match status" value="1"/>
</dbReference>
<keyword evidence="2" id="KW-0645">Protease</keyword>
<gene>
    <name evidence="6" type="ORF">DEBURN_LOCUS4029</name>
</gene>
<evidence type="ECO:0000313" key="6">
    <source>
        <dbReference type="EMBL" id="CAG8488182.1"/>
    </source>
</evidence>
<protein>
    <submittedName>
        <fullName evidence="6">5424_t:CDS:1</fullName>
    </submittedName>
</protein>
<dbReference type="InterPro" id="IPR038765">
    <property type="entry name" value="Papain-like_cys_pep_sf"/>
</dbReference>
<comment type="caution">
    <text evidence="6">The sequence shown here is derived from an EMBL/GenBank/DDBJ whole genome shotgun (WGS) entry which is preliminary data.</text>
</comment>
<dbReference type="GO" id="GO:0006508">
    <property type="term" value="P:proteolysis"/>
    <property type="evidence" value="ECO:0007669"/>
    <property type="project" value="UniProtKB-KW"/>
</dbReference>
<name>A0A9N8WFP3_9GLOM</name>
<dbReference type="Gene3D" id="3.40.395.10">
    <property type="entry name" value="Adenoviral Proteinase, Chain A"/>
    <property type="match status" value="1"/>
</dbReference>
<dbReference type="GO" id="GO:0008234">
    <property type="term" value="F:cysteine-type peptidase activity"/>
    <property type="evidence" value="ECO:0007669"/>
    <property type="project" value="UniProtKB-KW"/>
</dbReference>
<organism evidence="6 7">
    <name type="scientific">Diversispora eburnea</name>
    <dbReference type="NCBI Taxonomy" id="1213867"/>
    <lineage>
        <taxon>Eukaryota</taxon>
        <taxon>Fungi</taxon>
        <taxon>Fungi incertae sedis</taxon>
        <taxon>Mucoromycota</taxon>
        <taxon>Glomeromycotina</taxon>
        <taxon>Glomeromycetes</taxon>
        <taxon>Diversisporales</taxon>
        <taxon>Diversisporaceae</taxon>
        <taxon>Diversispora</taxon>
    </lineage>
</organism>
<evidence type="ECO:0000259" key="5">
    <source>
        <dbReference type="PROSITE" id="PS50600"/>
    </source>
</evidence>
<dbReference type="InterPro" id="IPR003653">
    <property type="entry name" value="Peptidase_C48_C"/>
</dbReference>
<dbReference type="Proteomes" id="UP000789706">
    <property type="component" value="Unassembled WGS sequence"/>
</dbReference>
<dbReference type="EMBL" id="CAJVPK010000282">
    <property type="protein sequence ID" value="CAG8488182.1"/>
    <property type="molecule type" value="Genomic_DNA"/>
</dbReference>
<proteinExistence type="inferred from homology"/>
<accession>A0A9N8WFP3</accession>
<comment type="similarity">
    <text evidence="1">Belongs to the peptidase C48 family.</text>
</comment>
<dbReference type="InterPro" id="IPR044613">
    <property type="entry name" value="Nep1/2-like"/>
</dbReference>
<dbReference type="PROSITE" id="PS50600">
    <property type="entry name" value="ULP_PROTEASE"/>
    <property type="match status" value="1"/>
</dbReference>
<dbReference type="GO" id="GO:0000338">
    <property type="term" value="P:protein deneddylation"/>
    <property type="evidence" value="ECO:0007669"/>
    <property type="project" value="TreeGrafter"/>
</dbReference>
<dbReference type="GO" id="GO:0019784">
    <property type="term" value="F:deNEDDylase activity"/>
    <property type="evidence" value="ECO:0007669"/>
    <property type="project" value="InterPro"/>
</dbReference>
<evidence type="ECO:0000256" key="1">
    <source>
        <dbReference type="ARBA" id="ARBA00005234"/>
    </source>
</evidence>
<dbReference type="AlphaFoldDB" id="A0A9N8WFP3"/>
<evidence type="ECO:0000256" key="2">
    <source>
        <dbReference type="ARBA" id="ARBA00022670"/>
    </source>
</evidence>
<feature type="domain" description="Ubiquitin-like protease family profile" evidence="5">
    <location>
        <begin position="1"/>
        <end position="130"/>
    </location>
</feature>
<evidence type="ECO:0000256" key="4">
    <source>
        <dbReference type="ARBA" id="ARBA00022807"/>
    </source>
</evidence>
<dbReference type="PANTHER" id="PTHR46468:SF1">
    <property type="entry name" value="SENTRIN-SPECIFIC PROTEASE 8"/>
    <property type="match status" value="1"/>
</dbReference>